<keyword evidence="6" id="KW-0963">Cytoplasm</keyword>
<evidence type="ECO:0000256" key="5">
    <source>
        <dbReference type="ARBA" id="ARBA00047925"/>
    </source>
</evidence>
<protein>
    <recommendedName>
        <fullName evidence="6">NAD kinase</fullName>
        <ecNumber evidence="6">2.7.1.23</ecNumber>
    </recommendedName>
    <alternativeName>
        <fullName evidence="6">ATP-dependent NAD kinase</fullName>
    </alternativeName>
</protein>
<keyword evidence="4 6" id="KW-0520">NAD</keyword>
<dbReference type="GO" id="GO:0019674">
    <property type="term" value="P:NAD+ metabolic process"/>
    <property type="evidence" value="ECO:0007669"/>
    <property type="project" value="InterPro"/>
</dbReference>
<sequence length="280" mass="29312">MSGKVVGLLANDTKPAAVETAAGLAQQLKQRGLQVRMAPEFSDDEIAQCDFVVVFGGDGTVLAAARLVAEHGTPLLAIHLGRFGFVTEASPDNLIDAVDAALEGRCEVHERMLLAGAIYRGGSETAETQLLAVNDIVVASGAVRMVHVHTQVGKDAIATYAADGVIVSSPTGSTGYSLSAGGPLVHPDVRALMITPIAPHTLSARTLLVPDTETVYLTVETQTRDAVAVTADGQTGLSLTPGDTVAISRAPYNVRMLAAGGPNFYQKIRSRWHYGERLTG</sequence>
<feature type="binding site" evidence="6">
    <location>
        <begin position="174"/>
        <end position="179"/>
    </location>
    <ligand>
        <name>NAD(+)</name>
        <dbReference type="ChEBI" id="CHEBI:57540"/>
    </ligand>
</feature>
<dbReference type="Pfam" id="PF20143">
    <property type="entry name" value="NAD_kinase_C"/>
    <property type="match status" value="1"/>
</dbReference>
<dbReference type="InterPro" id="IPR017438">
    <property type="entry name" value="ATP-NAD_kinase_N"/>
</dbReference>
<keyword evidence="6" id="KW-0067">ATP-binding</keyword>
<dbReference type="GO" id="GO:0003951">
    <property type="term" value="F:NAD+ kinase activity"/>
    <property type="evidence" value="ECO:0007669"/>
    <property type="project" value="UniProtKB-UniRule"/>
</dbReference>
<dbReference type="Gene3D" id="3.40.50.10330">
    <property type="entry name" value="Probable inorganic polyphosphate/atp-NAD kinase, domain 1"/>
    <property type="match status" value="1"/>
</dbReference>
<comment type="caution">
    <text evidence="7">The sequence shown here is derived from an EMBL/GenBank/DDBJ whole genome shotgun (WGS) entry which is preliminary data.</text>
</comment>
<comment type="caution">
    <text evidence="6">Lacks conserved residue(s) required for the propagation of feature annotation.</text>
</comment>
<dbReference type="InterPro" id="IPR002504">
    <property type="entry name" value="NADK"/>
</dbReference>
<feature type="binding site" evidence="6">
    <location>
        <begin position="134"/>
        <end position="135"/>
    </location>
    <ligand>
        <name>NAD(+)</name>
        <dbReference type="ChEBI" id="CHEBI:57540"/>
    </ligand>
</feature>
<reference evidence="7 8" key="1">
    <citation type="submission" date="2020-08" db="EMBL/GenBank/DDBJ databases">
        <title>Genomic Encyclopedia of Type Strains, Phase IV (KMG-IV): sequencing the most valuable type-strain genomes for metagenomic binning, comparative biology and taxonomic classification.</title>
        <authorList>
            <person name="Goeker M."/>
        </authorList>
    </citation>
    <scope>NUCLEOTIDE SEQUENCE [LARGE SCALE GENOMIC DNA]</scope>
    <source>
        <strain evidence="7 8">DSM 23562</strain>
    </source>
</reference>
<feature type="binding site" evidence="6">
    <location>
        <position position="198"/>
    </location>
    <ligand>
        <name>NAD(+)</name>
        <dbReference type="ChEBI" id="CHEBI:57540"/>
    </ligand>
</feature>
<keyword evidence="6" id="KW-0547">Nucleotide-binding</keyword>
<dbReference type="Proteomes" id="UP000520814">
    <property type="component" value="Unassembled WGS sequence"/>
</dbReference>
<comment type="function">
    <text evidence="6">Involved in the regulation of the intracellular balance of NAD and NADP, and is a key enzyme in the biosynthesis of NADP. Catalyzes specifically the phosphorylation on 2'-hydroxyl of the adenosine moiety of NAD to yield NADP.</text>
</comment>
<comment type="similarity">
    <text evidence="6">Belongs to the NAD kinase family.</text>
</comment>
<comment type="subcellular location">
    <subcellularLocation>
        <location evidence="6">Cytoplasm</location>
    </subcellularLocation>
</comment>
<dbReference type="SUPFAM" id="SSF111331">
    <property type="entry name" value="NAD kinase/diacylglycerol kinase-like"/>
    <property type="match status" value="1"/>
</dbReference>
<feature type="binding site" evidence="6">
    <location>
        <position position="163"/>
    </location>
    <ligand>
        <name>NAD(+)</name>
        <dbReference type="ChEBI" id="CHEBI:57540"/>
    </ligand>
</feature>
<dbReference type="Gene3D" id="2.60.200.30">
    <property type="entry name" value="Probable inorganic polyphosphate/atp-NAD kinase, domain 2"/>
    <property type="match status" value="1"/>
</dbReference>
<dbReference type="AlphaFoldDB" id="A0A7W9ST03"/>
<evidence type="ECO:0000256" key="4">
    <source>
        <dbReference type="ARBA" id="ARBA00023027"/>
    </source>
</evidence>
<dbReference type="GO" id="GO:0005737">
    <property type="term" value="C:cytoplasm"/>
    <property type="evidence" value="ECO:0007669"/>
    <property type="project" value="UniProtKB-SubCell"/>
</dbReference>
<evidence type="ECO:0000256" key="6">
    <source>
        <dbReference type="HAMAP-Rule" id="MF_00361"/>
    </source>
</evidence>
<accession>A0A7W9ST03</accession>
<organism evidence="7 8">
    <name type="scientific">Armatimonas rosea</name>
    <dbReference type="NCBI Taxonomy" id="685828"/>
    <lineage>
        <taxon>Bacteria</taxon>
        <taxon>Bacillati</taxon>
        <taxon>Armatimonadota</taxon>
        <taxon>Armatimonadia</taxon>
        <taxon>Armatimonadales</taxon>
        <taxon>Armatimonadaceae</taxon>
        <taxon>Armatimonas</taxon>
    </lineage>
</organism>
<dbReference type="RefSeq" id="WP_184201130.1">
    <property type="nucleotide sequence ID" value="NZ_JACHGW010000004.1"/>
</dbReference>
<dbReference type="GO" id="GO:0051287">
    <property type="term" value="F:NAD binding"/>
    <property type="evidence" value="ECO:0007669"/>
    <property type="project" value="UniProtKB-ARBA"/>
</dbReference>
<evidence type="ECO:0000256" key="1">
    <source>
        <dbReference type="ARBA" id="ARBA00022679"/>
    </source>
</evidence>
<dbReference type="GO" id="GO:0006741">
    <property type="term" value="P:NADP+ biosynthetic process"/>
    <property type="evidence" value="ECO:0007669"/>
    <property type="project" value="UniProtKB-UniRule"/>
</dbReference>
<keyword evidence="2 6" id="KW-0418">Kinase</keyword>
<dbReference type="GO" id="GO:0005524">
    <property type="term" value="F:ATP binding"/>
    <property type="evidence" value="ECO:0007669"/>
    <property type="project" value="UniProtKB-KW"/>
</dbReference>
<dbReference type="PANTHER" id="PTHR20275">
    <property type="entry name" value="NAD KINASE"/>
    <property type="match status" value="1"/>
</dbReference>
<evidence type="ECO:0000256" key="2">
    <source>
        <dbReference type="ARBA" id="ARBA00022777"/>
    </source>
</evidence>
<dbReference type="Pfam" id="PF01513">
    <property type="entry name" value="NAD_kinase"/>
    <property type="match status" value="1"/>
</dbReference>
<keyword evidence="8" id="KW-1185">Reference proteome</keyword>
<keyword evidence="1 6" id="KW-0808">Transferase</keyword>
<comment type="catalytic activity">
    <reaction evidence="5 6">
        <text>NAD(+) + ATP = ADP + NADP(+) + H(+)</text>
        <dbReference type="Rhea" id="RHEA:18629"/>
        <dbReference type="ChEBI" id="CHEBI:15378"/>
        <dbReference type="ChEBI" id="CHEBI:30616"/>
        <dbReference type="ChEBI" id="CHEBI:57540"/>
        <dbReference type="ChEBI" id="CHEBI:58349"/>
        <dbReference type="ChEBI" id="CHEBI:456216"/>
        <dbReference type="EC" id="2.7.1.23"/>
    </reaction>
</comment>
<proteinExistence type="inferred from homology"/>
<dbReference type="HAMAP" id="MF_00361">
    <property type="entry name" value="NAD_kinase"/>
    <property type="match status" value="1"/>
</dbReference>
<dbReference type="PANTHER" id="PTHR20275:SF0">
    <property type="entry name" value="NAD KINASE"/>
    <property type="match status" value="1"/>
</dbReference>
<dbReference type="InterPro" id="IPR017437">
    <property type="entry name" value="ATP-NAD_kinase_PpnK-typ_C"/>
</dbReference>
<comment type="cofactor">
    <cofactor evidence="6">
        <name>a divalent metal cation</name>
        <dbReference type="ChEBI" id="CHEBI:60240"/>
    </cofactor>
</comment>
<dbReference type="InterPro" id="IPR016064">
    <property type="entry name" value="NAD/diacylglycerol_kinase_sf"/>
</dbReference>
<feature type="binding site" evidence="6">
    <location>
        <begin position="58"/>
        <end position="59"/>
    </location>
    <ligand>
        <name>NAD(+)</name>
        <dbReference type="ChEBI" id="CHEBI:57540"/>
    </ligand>
</feature>
<dbReference type="EC" id="2.7.1.23" evidence="6"/>
<keyword evidence="3 6" id="KW-0521">NADP</keyword>
<gene>
    <name evidence="6" type="primary">nadK</name>
    <name evidence="7" type="ORF">HNQ39_004133</name>
</gene>
<feature type="binding site" evidence="6">
    <location>
        <position position="234"/>
    </location>
    <ligand>
        <name>NAD(+)</name>
        <dbReference type="ChEBI" id="CHEBI:57540"/>
    </ligand>
</feature>
<name>A0A7W9ST03_ARMRO</name>
<dbReference type="CDD" id="cd03128">
    <property type="entry name" value="GAT_1"/>
    <property type="match status" value="1"/>
</dbReference>
<dbReference type="EMBL" id="JACHGW010000004">
    <property type="protein sequence ID" value="MBB6052312.1"/>
    <property type="molecule type" value="Genomic_DNA"/>
</dbReference>
<evidence type="ECO:0000256" key="3">
    <source>
        <dbReference type="ARBA" id="ARBA00022857"/>
    </source>
</evidence>
<feature type="active site" description="Proton acceptor" evidence="6">
    <location>
        <position position="58"/>
    </location>
</feature>
<evidence type="ECO:0000313" key="7">
    <source>
        <dbReference type="EMBL" id="MBB6052312.1"/>
    </source>
</evidence>
<dbReference type="GO" id="GO:0046872">
    <property type="term" value="F:metal ion binding"/>
    <property type="evidence" value="ECO:0007669"/>
    <property type="project" value="UniProtKB-UniRule"/>
</dbReference>
<evidence type="ECO:0000313" key="8">
    <source>
        <dbReference type="Proteomes" id="UP000520814"/>
    </source>
</evidence>